<protein>
    <submittedName>
        <fullName evidence="2">Putative TIM-barrel fold metal-dependent hydrolase</fullName>
    </submittedName>
</protein>
<keyword evidence="3" id="KW-1185">Reference proteome</keyword>
<dbReference type="InterPro" id="IPR052358">
    <property type="entry name" value="Aro_Compnd_Degr_Hydrolases"/>
</dbReference>
<gene>
    <name evidence="2" type="ORF">PF66_04346</name>
</gene>
<organism evidence="2 3">
    <name type="scientific">Pseudomonas asplenii</name>
    <dbReference type="NCBI Taxonomy" id="53407"/>
    <lineage>
        <taxon>Bacteria</taxon>
        <taxon>Pseudomonadati</taxon>
        <taxon>Pseudomonadota</taxon>
        <taxon>Gammaproteobacteria</taxon>
        <taxon>Pseudomonadales</taxon>
        <taxon>Pseudomonadaceae</taxon>
        <taxon>Pseudomonas</taxon>
    </lineage>
</organism>
<sequence>MDRNRQQAGSHRVEAGFLSSQMSSMSEICPLPISGIDAHAHVFERGLGLATVRRYAPDYDASLADYLARLEENSLSHGVLVQPSFLGTDNSYLLAALQQAPERLRGVVVVERDIAFDELQRMAALGVAGVRLNLMGQSLPDFTEAGWQAFFRHLRQLDWHVELHRHLEDMPGLVQPLLEMGCKVVVDHFGRPDARLGVEQPAFARLLELGESGRLWIKVSGIYRLGGTAAQNLHFAEKALSLMLQSLGPDRLLWGSDWPHTQHEQAVSFASEFDRLRRLACAPPLRQHLLCDTAAQLFGFVRA</sequence>
<proteinExistence type="predicted"/>
<dbReference type="SUPFAM" id="SSF51556">
    <property type="entry name" value="Metallo-dependent hydrolases"/>
    <property type="match status" value="1"/>
</dbReference>
<dbReference type="InterPro" id="IPR006680">
    <property type="entry name" value="Amidohydro-rel"/>
</dbReference>
<accession>A0A0M9GEK1</accession>
<keyword evidence="2" id="KW-0378">Hydrolase</keyword>
<dbReference type="Gene3D" id="3.20.20.140">
    <property type="entry name" value="Metal-dependent hydrolases"/>
    <property type="match status" value="1"/>
</dbReference>
<evidence type="ECO:0000259" key="1">
    <source>
        <dbReference type="Pfam" id="PF04909"/>
    </source>
</evidence>
<dbReference type="InterPro" id="IPR032466">
    <property type="entry name" value="Metal_Hydrolase"/>
</dbReference>
<dbReference type="GO" id="GO:0016787">
    <property type="term" value="F:hydrolase activity"/>
    <property type="evidence" value="ECO:0007669"/>
    <property type="project" value="UniProtKB-KW"/>
</dbReference>
<dbReference type="AlphaFoldDB" id="A0A0M9GEK1"/>
<dbReference type="STRING" id="50340.PF66_04346"/>
<dbReference type="PANTHER" id="PTHR35563">
    <property type="entry name" value="BARREL METAL-DEPENDENT HYDROLASE, PUTATIVE (AFU_ORTHOLOGUE AFUA_1G16240)-RELATED"/>
    <property type="match status" value="1"/>
</dbReference>
<dbReference type="PATRIC" id="fig|50340.43.peg.1649"/>
<comment type="caution">
    <text evidence="2">The sequence shown here is derived from an EMBL/GenBank/DDBJ whole genome shotgun (WGS) entry which is preliminary data.</text>
</comment>
<reference evidence="2 3" key="1">
    <citation type="journal article" date="2015" name="PLoS ONE">
        <title>Rice-Infecting Pseudomonas Genomes Are Highly Accessorized and Harbor Multiple Putative Virulence Mechanisms to Cause Sheath Brown Rot.</title>
        <authorList>
            <person name="Quibod I.L."/>
            <person name="Grande G."/>
            <person name="Oreiro E.G."/>
            <person name="Borja F.N."/>
            <person name="Dossa G.S."/>
            <person name="Mauleon R."/>
            <person name="Cruz C.V."/>
            <person name="Oliva R."/>
        </authorList>
    </citation>
    <scope>NUCLEOTIDE SEQUENCE [LARGE SCALE GENOMIC DNA]</scope>
    <source>
        <strain evidence="2 3">IRRI 6609</strain>
    </source>
</reference>
<dbReference type="Pfam" id="PF04909">
    <property type="entry name" value="Amidohydro_2"/>
    <property type="match status" value="1"/>
</dbReference>
<feature type="domain" description="Amidohydrolase-related" evidence="1">
    <location>
        <begin position="36"/>
        <end position="300"/>
    </location>
</feature>
<dbReference type="EMBL" id="JSYZ01000017">
    <property type="protein sequence ID" value="KPA89191.1"/>
    <property type="molecule type" value="Genomic_DNA"/>
</dbReference>
<evidence type="ECO:0000313" key="2">
    <source>
        <dbReference type="EMBL" id="KPA89191.1"/>
    </source>
</evidence>
<name>A0A0M9GEK1_9PSED</name>
<evidence type="ECO:0000313" key="3">
    <source>
        <dbReference type="Proteomes" id="UP000037931"/>
    </source>
</evidence>
<dbReference type="Proteomes" id="UP000037931">
    <property type="component" value="Unassembled WGS sequence"/>
</dbReference>
<dbReference type="PANTHER" id="PTHR35563:SF2">
    <property type="entry name" value="BARREL METAL-DEPENDENT HYDROLASE, PUTATIVE (AFU_ORTHOLOGUE AFUA_1G16240)-RELATED"/>
    <property type="match status" value="1"/>
</dbReference>